<organism evidence="1 2">
    <name type="scientific">Mycobacterium tuberculosis</name>
    <dbReference type="NCBI Taxonomy" id="1773"/>
    <lineage>
        <taxon>Bacteria</taxon>
        <taxon>Bacillati</taxon>
        <taxon>Actinomycetota</taxon>
        <taxon>Actinomycetes</taxon>
        <taxon>Mycobacteriales</taxon>
        <taxon>Mycobacteriaceae</taxon>
        <taxon>Mycobacterium</taxon>
        <taxon>Mycobacterium tuberculosis complex</taxon>
    </lineage>
</organism>
<proteinExistence type="predicted"/>
<dbReference type="EMBL" id="CSBK01001134">
    <property type="protein sequence ID" value="COY34710.1"/>
    <property type="molecule type" value="Genomic_DNA"/>
</dbReference>
<accession>A0A916LBE4</accession>
<sequence>MGQVIDALRGYASITVVERSIATETVRFGLPKQVRAQ</sequence>
<protein>
    <submittedName>
        <fullName evidence="1">LytB-related protein lytB1</fullName>
    </submittedName>
</protein>
<comment type="caution">
    <text evidence="1">The sequence shown here is derived from an EMBL/GenBank/DDBJ whole genome shotgun (WGS) entry which is preliminary data.</text>
</comment>
<evidence type="ECO:0000313" key="2">
    <source>
        <dbReference type="Proteomes" id="UP000039021"/>
    </source>
</evidence>
<dbReference type="Proteomes" id="UP000039021">
    <property type="component" value="Unassembled WGS sequence"/>
</dbReference>
<evidence type="ECO:0000313" key="1">
    <source>
        <dbReference type="EMBL" id="COY34710.1"/>
    </source>
</evidence>
<dbReference type="AlphaFoldDB" id="A0A916LBE4"/>
<name>A0A916LBE4_MYCTX</name>
<gene>
    <name evidence="1" type="ORF">ERS007739_02465</name>
</gene>
<reference evidence="2" key="1">
    <citation type="submission" date="2015-03" db="EMBL/GenBank/DDBJ databases">
        <authorList>
            <consortium name="Pathogen Informatics"/>
        </authorList>
    </citation>
    <scope>NUCLEOTIDE SEQUENCE [LARGE SCALE GENOMIC DNA]</scope>
    <source>
        <strain evidence="2">N09902308</strain>
    </source>
</reference>